<proteinExistence type="predicted"/>
<evidence type="ECO:0000313" key="2">
    <source>
        <dbReference type="Proteomes" id="UP000800235"/>
    </source>
</evidence>
<reference evidence="1" key="1">
    <citation type="journal article" date="2020" name="Stud. Mycol.">
        <title>101 Dothideomycetes genomes: a test case for predicting lifestyles and emergence of pathogens.</title>
        <authorList>
            <person name="Haridas S."/>
            <person name="Albert R."/>
            <person name="Binder M."/>
            <person name="Bloem J."/>
            <person name="Labutti K."/>
            <person name="Salamov A."/>
            <person name="Andreopoulos B."/>
            <person name="Baker S."/>
            <person name="Barry K."/>
            <person name="Bills G."/>
            <person name="Bluhm B."/>
            <person name="Cannon C."/>
            <person name="Castanera R."/>
            <person name="Culley D."/>
            <person name="Daum C."/>
            <person name="Ezra D."/>
            <person name="Gonzalez J."/>
            <person name="Henrissat B."/>
            <person name="Kuo A."/>
            <person name="Liang C."/>
            <person name="Lipzen A."/>
            <person name="Lutzoni F."/>
            <person name="Magnuson J."/>
            <person name="Mondo S."/>
            <person name="Nolan M."/>
            <person name="Ohm R."/>
            <person name="Pangilinan J."/>
            <person name="Park H.-J."/>
            <person name="Ramirez L."/>
            <person name="Alfaro M."/>
            <person name="Sun H."/>
            <person name="Tritt A."/>
            <person name="Yoshinaga Y."/>
            <person name="Zwiers L.-H."/>
            <person name="Turgeon B."/>
            <person name="Goodwin S."/>
            <person name="Spatafora J."/>
            <person name="Crous P."/>
            <person name="Grigoriev I."/>
        </authorList>
    </citation>
    <scope>NUCLEOTIDE SEQUENCE</scope>
    <source>
        <strain evidence="1">CBS 130266</strain>
    </source>
</reference>
<protein>
    <recommendedName>
        <fullName evidence="3">DUF4419 domain-containing protein</fullName>
    </recommendedName>
</protein>
<comment type="caution">
    <text evidence="1">The sequence shown here is derived from an EMBL/GenBank/DDBJ whole genome shotgun (WGS) entry which is preliminary data.</text>
</comment>
<keyword evidence="2" id="KW-1185">Reference proteome</keyword>
<name>A0A9P4NFZ7_9PEZI</name>
<dbReference type="Proteomes" id="UP000800235">
    <property type="component" value="Unassembled WGS sequence"/>
</dbReference>
<dbReference type="PANTHER" id="PTHR31252:SF11">
    <property type="entry name" value="DUF4419 DOMAIN-CONTAINING PROTEIN"/>
    <property type="match status" value="1"/>
</dbReference>
<dbReference type="Pfam" id="PF14388">
    <property type="entry name" value="DUF4419"/>
    <property type="match status" value="1"/>
</dbReference>
<dbReference type="AlphaFoldDB" id="A0A9P4NFZ7"/>
<dbReference type="EMBL" id="MU007114">
    <property type="protein sequence ID" value="KAF2420019.1"/>
    <property type="molecule type" value="Genomic_DNA"/>
</dbReference>
<evidence type="ECO:0008006" key="3">
    <source>
        <dbReference type="Google" id="ProtNLM"/>
    </source>
</evidence>
<sequence length="334" mass="37483">MTLSTRMATFSELLTASGSNSFSPIIPYGNGFVQGVYRAFQQDLHLVIRPDDVWLAIITQFSQFVKGNSGALRDHFVDHKGQKALEIDVRPASIWSVTMGQLAYAMTSLMQQNLRDPELRDWILPAFSTTTEHDTSVASMVVMAALQNYFSFNLSGGCGFPSVTLEGEKADWEKILSRVKQLPKYGEQTMEWTVLLVPILKKFISSFDPLDSYEKEQLNEFWLRACHATGQDSSGDVETLSGWLTAFCFWDEKGYRISNHADTVNGADRNRLVLNNIAYPIIRTMNIPDYATMKKHSTTIVVGSMGMTLSNKNTTVQPRSGWFLLENTVEPFSG</sequence>
<dbReference type="OrthoDB" id="9978173at2759"/>
<gene>
    <name evidence="1" type="ORF">EJ08DRAFT_673273</name>
</gene>
<organism evidence="1 2">
    <name type="scientific">Tothia fuscella</name>
    <dbReference type="NCBI Taxonomy" id="1048955"/>
    <lineage>
        <taxon>Eukaryota</taxon>
        <taxon>Fungi</taxon>
        <taxon>Dikarya</taxon>
        <taxon>Ascomycota</taxon>
        <taxon>Pezizomycotina</taxon>
        <taxon>Dothideomycetes</taxon>
        <taxon>Pleosporomycetidae</taxon>
        <taxon>Venturiales</taxon>
        <taxon>Cylindrosympodiaceae</taxon>
        <taxon>Tothia</taxon>
    </lineage>
</organism>
<dbReference type="PANTHER" id="PTHR31252">
    <property type="entry name" value="DUF4419 DOMAIN-CONTAINING PROTEIN"/>
    <property type="match status" value="1"/>
</dbReference>
<accession>A0A9P4NFZ7</accession>
<dbReference type="InterPro" id="IPR025533">
    <property type="entry name" value="DUF4419"/>
</dbReference>
<evidence type="ECO:0000313" key="1">
    <source>
        <dbReference type="EMBL" id="KAF2420019.1"/>
    </source>
</evidence>